<protein>
    <submittedName>
        <fullName evidence="5">Putative membrane protein (TIGR02226 family)</fullName>
    </submittedName>
</protein>
<proteinExistence type="predicted"/>
<name>A0A484F7N0_9EURY</name>
<feature type="transmembrane region" description="Helical" evidence="1">
    <location>
        <begin position="70"/>
        <end position="91"/>
    </location>
</feature>
<dbReference type="InterPro" id="IPR036465">
    <property type="entry name" value="vWFA_dom_sf"/>
</dbReference>
<accession>A0A484F7N0</accession>
<keyword evidence="1" id="KW-0812">Transmembrane</keyword>
<dbReference type="Pfam" id="PF24157">
    <property type="entry name" value="DUF7408"/>
    <property type="match status" value="1"/>
</dbReference>
<dbReference type="Gene3D" id="3.40.50.880">
    <property type="match status" value="1"/>
</dbReference>
<evidence type="ECO:0000259" key="3">
    <source>
        <dbReference type="Pfam" id="PF24155"/>
    </source>
</evidence>
<dbReference type="Proteomes" id="UP000294855">
    <property type="component" value="Unassembled WGS sequence"/>
</dbReference>
<evidence type="ECO:0000259" key="2">
    <source>
        <dbReference type="Pfam" id="PF07584"/>
    </source>
</evidence>
<dbReference type="InterPro" id="IPR055829">
    <property type="entry name" value="DUF7406"/>
</dbReference>
<dbReference type="EMBL" id="SNYS01000005">
    <property type="protein sequence ID" value="TDQ71125.1"/>
    <property type="molecule type" value="Genomic_DNA"/>
</dbReference>
<feature type="domain" description="DUF7408" evidence="4">
    <location>
        <begin position="326"/>
        <end position="515"/>
    </location>
</feature>
<keyword evidence="6" id="KW-1185">Reference proteome</keyword>
<dbReference type="Pfam" id="PF07584">
    <property type="entry name" value="BatA"/>
    <property type="match status" value="1"/>
</dbReference>
<organism evidence="5 6">
    <name type="scientific">Methanimicrococcus blatticola</name>
    <dbReference type="NCBI Taxonomy" id="91560"/>
    <lineage>
        <taxon>Archaea</taxon>
        <taxon>Methanobacteriati</taxon>
        <taxon>Methanobacteriota</taxon>
        <taxon>Stenosarchaea group</taxon>
        <taxon>Methanomicrobia</taxon>
        <taxon>Methanosarcinales</taxon>
        <taxon>Methanosarcinaceae</taxon>
        <taxon>Methanimicrococcus</taxon>
    </lineage>
</organism>
<comment type="caution">
    <text evidence="5">The sequence shown here is derived from an EMBL/GenBank/DDBJ whole genome shotgun (WGS) entry which is preliminary data.</text>
</comment>
<keyword evidence="1" id="KW-1133">Transmembrane helix</keyword>
<evidence type="ECO:0000259" key="4">
    <source>
        <dbReference type="Pfam" id="PF24157"/>
    </source>
</evidence>
<dbReference type="OrthoDB" id="147493at2157"/>
<gene>
    <name evidence="5" type="ORF">C7391_0225</name>
</gene>
<dbReference type="AlphaFoldDB" id="A0A484F7N0"/>
<dbReference type="PANTHER" id="PTHR37464">
    <property type="entry name" value="BLL2463 PROTEIN"/>
    <property type="match status" value="1"/>
</dbReference>
<dbReference type="InterPro" id="IPR024163">
    <property type="entry name" value="Aerotolerance_reg_N"/>
</dbReference>
<dbReference type="RefSeq" id="WP_133516703.1">
    <property type="nucleotide sequence ID" value="NZ_JAHDUW010000001.1"/>
</dbReference>
<evidence type="ECO:0000313" key="5">
    <source>
        <dbReference type="EMBL" id="TDQ71125.1"/>
    </source>
</evidence>
<dbReference type="SUPFAM" id="SSF52317">
    <property type="entry name" value="Class I glutamine amidotransferase-like"/>
    <property type="match status" value="1"/>
</dbReference>
<keyword evidence="1" id="KW-0472">Membrane</keyword>
<dbReference type="InterPro" id="IPR029062">
    <property type="entry name" value="Class_I_gatase-like"/>
</dbReference>
<dbReference type="Pfam" id="PF24155">
    <property type="entry name" value="DUF7406"/>
    <property type="match status" value="1"/>
</dbReference>
<evidence type="ECO:0000313" key="6">
    <source>
        <dbReference type="Proteomes" id="UP000294855"/>
    </source>
</evidence>
<evidence type="ECO:0000256" key="1">
    <source>
        <dbReference type="SAM" id="Phobius"/>
    </source>
</evidence>
<dbReference type="SUPFAM" id="SSF53300">
    <property type="entry name" value="vWA-like"/>
    <property type="match status" value="1"/>
</dbReference>
<feature type="transmembrane region" description="Helical" evidence="1">
    <location>
        <begin position="611"/>
        <end position="630"/>
    </location>
</feature>
<reference evidence="5 6" key="1">
    <citation type="submission" date="2019-03" db="EMBL/GenBank/DDBJ databases">
        <title>Genomic Encyclopedia of Type Strains, Phase IV (KMG-IV): sequencing the most valuable type-strain genomes for metagenomic binning, comparative biology and taxonomic classification.</title>
        <authorList>
            <person name="Goeker M."/>
        </authorList>
    </citation>
    <scope>NUCLEOTIDE SEQUENCE [LARGE SCALE GENOMIC DNA]</scope>
    <source>
        <strain evidence="5 6">DSM 13328</strain>
    </source>
</reference>
<sequence>MAIADSLSSLPFIFPLALLGLLSIIPLIILYMLLPKPFKVSMPSVMFLMRVEESREKIYSSITKIVRDPLFIVQLFVLIMLAVAAAGPYILSYDTLSDKNTVIIIDGSASMQIGDRFAEAQRDAPRYLSQVNTVILAESTPVIIAENVSAADAERAIKGLSSKAVTADIGSSMATASSILSAKGGSVYVLSDFTAWDGLNPMEAKNLLGSGLDVTFVPYGTPTSNNLAIINGYLEKSNGTYNYYFMVRNYDTGVKSVYANVTTTLPNGSKLVYSPLTVSVQGDSVETFVFKNVRSGTTEIKLITSDAIESDNYAYISIPGTQSADVLYISDAGGTLPSEVALSLIPELTVTSIEEVPESLSMSYSFVVVNMGDHVLTSEEVDTLHTYVSNGGNLVFVAGKYLEAANQTVNLSKMLPARINSTVSSIDGTQIYAVGSDFTSDLDLNSVYMRTYLNAETRDLSATAYPVMTMEGVPIIAYGPYNNGTVFYFGLNDHSGEDAWNNFASFPAFPVFWIRIADYFAGIGDISEYNVKAGTIMTLSADTEILTPNGKTTTNRVLFDTVGVYTIGSKKIAVNMYNDKESNTVTERMTGLENANEGGELPTQYEIKTNIFYIFAILAALLMILELYLLRKRGDI</sequence>
<feature type="domain" description="Aerotolerance regulator N-terminal" evidence="2">
    <location>
        <begin position="11"/>
        <end position="88"/>
    </location>
</feature>
<dbReference type="PANTHER" id="PTHR37464:SF1">
    <property type="entry name" value="BLL2463 PROTEIN"/>
    <property type="match status" value="1"/>
</dbReference>
<dbReference type="InterPro" id="IPR055831">
    <property type="entry name" value="DUF7408"/>
</dbReference>
<feature type="domain" description="DUF7406" evidence="3">
    <location>
        <begin position="526"/>
        <end position="573"/>
    </location>
</feature>
<feature type="transmembrane region" description="Helical" evidence="1">
    <location>
        <begin position="12"/>
        <end position="34"/>
    </location>
</feature>